<evidence type="ECO:0000313" key="2">
    <source>
        <dbReference type="Proteomes" id="UP000318937"/>
    </source>
</evidence>
<dbReference type="Proteomes" id="UP000318937">
    <property type="component" value="Unassembled WGS sequence"/>
</dbReference>
<dbReference type="EMBL" id="VDGG01000021">
    <property type="protein sequence ID" value="TQR14171.1"/>
    <property type="molecule type" value="Genomic_DNA"/>
</dbReference>
<dbReference type="OrthoDB" id="4774735at2"/>
<keyword evidence="2" id="KW-1185">Reference proteome</keyword>
<comment type="caution">
    <text evidence="1">The sequence shown here is derived from an EMBL/GenBank/DDBJ whole genome shotgun (WGS) entry which is preliminary data.</text>
</comment>
<protein>
    <submittedName>
        <fullName evidence="1">Uncharacterized protein</fullName>
    </submittedName>
</protein>
<accession>A0A544T9P4</accession>
<name>A0A544T9P4_9BACI</name>
<dbReference type="InterPro" id="IPR046117">
    <property type="entry name" value="DUF6054"/>
</dbReference>
<evidence type="ECO:0000313" key="1">
    <source>
        <dbReference type="EMBL" id="TQR14171.1"/>
    </source>
</evidence>
<reference evidence="1 2" key="1">
    <citation type="submission" date="2019-05" db="EMBL/GenBank/DDBJ databases">
        <title>Psychrobacillus vulpis sp. nov., a new species isolated from feces of a red fox that inhabits in The Tablas de Daimiel Natural Park, Albacete, Spain.</title>
        <authorList>
            <person name="Rodriguez M."/>
            <person name="Reina J.C."/>
            <person name="Bejar V."/>
            <person name="Llamas I."/>
        </authorList>
    </citation>
    <scope>NUCLEOTIDE SEQUENCE [LARGE SCALE GENOMIC DNA]</scope>
    <source>
        <strain evidence="1 2">NHI-2</strain>
    </source>
</reference>
<proteinExistence type="predicted"/>
<sequence length="112" mass="12141">MDIRDFYVSLAPKAALDVLQQHIVQGSISGTIIDVYERAVGEHQVVVCVLEKYYMRTSNRASLTITIDNLENKTKVHAASSGAGSGAIFRFDWGAGGDFVNSVEKALGGYMV</sequence>
<dbReference type="AlphaFoldDB" id="A0A544T9P4"/>
<dbReference type="RefSeq" id="WP_142607573.1">
    <property type="nucleotide sequence ID" value="NZ_VDGG01000021.1"/>
</dbReference>
<gene>
    <name evidence="1" type="ORF">FG383_11715</name>
</gene>
<organism evidence="1 2">
    <name type="scientific">Psychrobacillus soli</name>
    <dbReference type="NCBI Taxonomy" id="1543965"/>
    <lineage>
        <taxon>Bacteria</taxon>
        <taxon>Bacillati</taxon>
        <taxon>Bacillota</taxon>
        <taxon>Bacilli</taxon>
        <taxon>Bacillales</taxon>
        <taxon>Bacillaceae</taxon>
        <taxon>Psychrobacillus</taxon>
    </lineage>
</organism>
<dbReference type="Pfam" id="PF19524">
    <property type="entry name" value="DUF6054"/>
    <property type="match status" value="1"/>
</dbReference>